<proteinExistence type="inferred from homology"/>
<feature type="region of interest" description="Disordered" evidence="13">
    <location>
        <begin position="494"/>
        <end position="518"/>
    </location>
</feature>
<protein>
    <submittedName>
        <fullName evidence="15">Ser/Thr phosphatase family superfamily protein</fullName>
    </submittedName>
</protein>
<dbReference type="Pfam" id="PF00149">
    <property type="entry name" value="Metallophos"/>
    <property type="match status" value="1"/>
</dbReference>
<keyword evidence="12" id="KW-0539">Nucleus</keyword>
<evidence type="ECO:0000256" key="8">
    <source>
        <dbReference type="ARBA" id="ARBA00022801"/>
    </source>
</evidence>
<keyword evidence="6" id="KW-0507">mRNA processing</keyword>
<dbReference type="InterPro" id="IPR041816">
    <property type="entry name" value="Dbr1_N"/>
</dbReference>
<feature type="domain" description="Lariat debranching enzyme C-terminal" evidence="14">
    <location>
        <begin position="273"/>
        <end position="403"/>
    </location>
</feature>
<keyword evidence="8" id="KW-0378">Hydrolase</keyword>
<feature type="region of interest" description="Disordered" evidence="13">
    <location>
        <begin position="1"/>
        <end position="31"/>
    </location>
</feature>
<dbReference type="AlphaFoldDB" id="L8GX89"/>
<feature type="compositionally biased region" description="Polar residues" evidence="13">
    <location>
        <begin position="14"/>
        <end position="27"/>
    </location>
</feature>
<dbReference type="OMA" id="CARFEVS"/>
<dbReference type="VEuPathDB" id="AmoebaDB:ACA1_058340"/>
<evidence type="ECO:0000256" key="12">
    <source>
        <dbReference type="ARBA" id="ARBA00023242"/>
    </source>
</evidence>
<dbReference type="GO" id="GO:0008419">
    <property type="term" value="F:RNA lariat debranching enzyme activity"/>
    <property type="evidence" value="ECO:0007669"/>
    <property type="project" value="UniProtKB-ARBA"/>
</dbReference>
<keyword evidence="7" id="KW-0479">Metal-binding</keyword>
<dbReference type="GO" id="GO:0000398">
    <property type="term" value="P:mRNA splicing, via spliceosome"/>
    <property type="evidence" value="ECO:0007669"/>
    <property type="project" value="TreeGrafter"/>
</dbReference>
<evidence type="ECO:0000256" key="3">
    <source>
        <dbReference type="ARBA" id="ARBA00001954"/>
    </source>
</evidence>
<evidence type="ECO:0000256" key="1">
    <source>
        <dbReference type="ARBA" id="ARBA00001936"/>
    </source>
</evidence>
<keyword evidence="9" id="KW-0862">Zinc</keyword>
<dbReference type="InterPro" id="IPR004843">
    <property type="entry name" value="Calcineurin-like_PHP"/>
</dbReference>
<dbReference type="PANTHER" id="PTHR12849:SF0">
    <property type="entry name" value="LARIAT DEBRANCHING ENZYME"/>
    <property type="match status" value="1"/>
</dbReference>
<organism evidence="15 16">
    <name type="scientific">Acanthamoeba castellanii (strain ATCC 30010 / Neff)</name>
    <dbReference type="NCBI Taxonomy" id="1257118"/>
    <lineage>
        <taxon>Eukaryota</taxon>
        <taxon>Amoebozoa</taxon>
        <taxon>Discosea</taxon>
        <taxon>Longamoebia</taxon>
        <taxon>Centramoebida</taxon>
        <taxon>Acanthamoebidae</taxon>
        <taxon>Acanthamoeba</taxon>
    </lineage>
</organism>
<name>L8GX89_ACACF</name>
<dbReference type="Pfam" id="PF05011">
    <property type="entry name" value="DBR1"/>
    <property type="match status" value="1"/>
</dbReference>
<dbReference type="FunFam" id="3.60.21.10:FF:000035">
    <property type="entry name" value="Lariat debranching enzyme"/>
    <property type="match status" value="1"/>
</dbReference>
<comment type="cofactor">
    <cofactor evidence="1">
        <name>Mn(2+)</name>
        <dbReference type="ChEBI" id="CHEBI:29035"/>
    </cofactor>
</comment>
<evidence type="ECO:0000256" key="5">
    <source>
        <dbReference type="ARBA" id="ARBA00006045"/>
    </source>
</evidence>
<dbReference type="SMART" id="SM01124">
    <property type="entry name" value="DBR1"/>
    <property type="match status" value="1"/>
</dbReference>
<sequence>MEVEQESVAEPTEGVQQSSEEATTTSLAPEVVTDPNTGLKVVIIGCCHGELDAMYESIVFLEQKQNIKIDLVLCCGDFQAVRNMTDLNALACPVKYREINTFYKYYSGEKVAPVMTIFIGGNHEASNHLTELYYGGWVAPNIYFLGMSGVVNFGGLRIGGLSGIWKKFDYKQGHYEMPPYSNDTMRSVYHVREFEVFKLKQLTQRLDVMLSHDWPRGIAHYGDLRRLLRAKPFLQGEIESGVFGSPPAEELLNLLQPDYWFSAHMHVKFPAVVQHASGQVTKFLALDKVWEFPEAKGPRELAYDEEWLAIVKSTNHLLSFRRGTVHMPTPHSSQRFDYWPTQEEREWIRERVAAKKDGLRVPLNFTQTAPVYTPGERGKQAGVLCESPQRTTFLELLDLPDLFLAYDPAAASLPSDHQHHQPQPQPGGPPPPLHHHHHPVAVSLLPLGLTVGHLPTATPLLFSSAPAHAKNEEEIDLSFDGDDEVDAGDVAAKRQRVGDHHQEKNNEEEINLYLDGAI</sequence>
<dbReference type="KEGG" id="acan:ACA1_058340"/>
<evidence type="ECO:0000256" key="7">
    <source>
        <dbReference type="ARBA" id="ARBA00022723"/>
    </source>
</evidence>
<evidence type="ECO:0000256" key="2">
    <source>
        <dbReference type="ARBA" id="ARBA00001947"/>
    </source>
</evidence>
<comment type="cofactor">
    <cofactor evidence="3">
        <name>Fe(2+)</name>
        <dbReference type="ChEBI" id="CHEBI:29033"/>
    </cofactor>
</comment>
<dbReference type="RefSeq" id="XP_004339191.1">
    <property type="nucleotide sequence ID" value="XM_004339143.1"/>
</dbReference>
<dbReference type="EMBL" id="KB007974">
    <property type="protein sequence ID" value="ELR17178.1"/>
    <property type="molecule type" value="Genomic_DNA"/>
</dbReference>
<dbReference type="GeneID" id="14918522"/>
<evidence type="ECO:0000259" key="14">
    <source>
        <dbReference type="SMART" id="SM01124"/>
    </source>
</evidence>
<gene>
    <name evidence="15" type="ORF">ACA1_058340</name>
</gene>
<comment type="similarity">
    <text evidence="5">Belongs to the lariat debranching enzyme family.</text>
</comment>
<dbReference type="CDD" id="cd00844">
    <property type="entry name" value="MPP_Dbr1_N"/>
    <property type="match status" value="1"/>
</dbReference>
<dbReference type="Proteomes" id="UP000011083">
    <property type="component" value="Unassembled WGS sequence"/>
</dbReference>
<accession>L8GX89</accession>
<keyword evidence="11" id="KW-0464">Manganese</keyword>
<evidence type="ECO:0000256" key="11">
    <source>
        <dbReference type="ARBA" id="ARBA00023211"/>
    </source>
</evidence>
<dbReference type="GO" id="GO:0046872">
    <property type="term" value="F:metal ion binding"/>
    <property type="evidence" value="ECO:0007669"/>
    <property type="project" value="UniProtKB-KW"/>
</dbReference>
<evidence type="ECO:0000256" key="4">
    <source>
        <dbReference type="ARBA" id="ARBA00004123"/>
    </source>
</evidence>
<dbReference type="GO" id="GO:0005634">
    <property type="term" value="C:nucleus"/>
    <property type="evidence" value="ECO:0007669"/>
    <property type="project" value="UniProtKB-SubCell"/>
</dbReference>
<comment type="cofactor">
    <cofactor evidence="2">
        <name>Zn(2+)</name>
        <dbReference type="ChEBI" id="CHEBI:29105"/>
    </cofactor>
</comment>
<dbReference type="Gene3D" id="3.60.21.10">
    <property type="match status" value="1"/>
</dbReference>
<keyword evidence="10" id="KW-0408">Iron</keyword>
<keyword evidence="16" id="KW-1185">Reference proteome</keyword>
<feature type="compositionally biased region" description="Pro residues" evidence="13">
    <location>
        <begin position="423"/>
        <end position="432"/>
    </location>
</feature>
<evidence type="ECO:0000256" key="6">
    <source>
        <dbReference type="ARBA" id="ARBA00022664"/>
    </source>
</evidence>
<reference evidence="15 16" key="1">
    <citation type="journal article" date="2013" name="Genome Biol.">
        <title>Genome of Acanthamoeba castellanii highlights extensive lateral gene transfer and early evolution of tyrosine kinase signaling.</title>
        <authorList>
            <person name="Clarke M."/>
            <person name="Lohan A.J."/>
            <person name="Liu B."/>
            <person name="Lagkouvardos I."/>
            <person name="Roy S."/>
            <person name="Zafar N."/>
            <person name="Bertelli C."/>
            <person name="Schilde C."/>
            <person name="Kianianmomeni A."/>
            <person name="Burglin T.R."/>
            <person name="Frech C."/>
            <person name="Turcotte B."/>
            <person name="Kopec K.O."/>
            <person name="Synnott J.M."/>
            <person name="Choo C."/>
            <person name="Paponov I."/>
            <person name="Finkler A."/>
            <person name="Soon Heng Tan C."/>
            <person name="Hutchins A.P."/>
            <person name="Weinmeier T."/>
            <person name="Rattei T."/>
            <person name="Chu J.S."/>
            <person name="Gimenez G."/>
            <person name="Irimia M."/>
            <person name="Rigden D.J."/>
            <person name="Fitzpatrick D.A."/>
            <person name="Lorenzo-Morales J."/>
            <person name="Bateman A."/>
            <person name="Chiu C.H."/>
            <person name="Tang P."/>
            <person name="Hegemann P."/>
            <person name="Fromm H."/>
            <person name="Raoult D."/>
            <person name="Greub G."/>
            <person name="Miranda-Saavedra D."/>
            <person name="Chen N."/>
            <person name="Nash P."/>
            <person name="Ginger M.L."/>
            <person name="Horn M."/>
            <person name="Schaap P."/>
            <person name="Caler L."/>
            <person name="Loftus B."/>
        </authorList>
    </citation>
    <scope>NUCLEOTIDE SEQUENCE [LARGE SCALE GENOMIC DNA]</scope>
    <source>
        <strain evidence="15 16">Neff</strain>
    </source>
</reference>
<evidence type="ECO:0000256" key="10">
    <source>
        <dbReference type="ARBA" id="ARBA00023004"/>
    </source>
</evidence>
<dbReference type="InterPro" id="IPR007708">
    <property type="entry name" value="DBR1_C"/>
</dbReference>
<evidence type="ECO:0000256" key="13">
    <source>
        <dbReference type="SAM" id="MobiDB-lite"/>
    </source>
</evidence>
<dbReference type="OrthoDB" id="407609at2759"/>
<feature type="compositionally biased region" description="Basic and acidic residues" evidence="13">
    <location>
        <begin position="496"/>
        <end position="507"/>
    </location>
</feature>
<dbReference type="PANTHER" id="PTHR12849">
    <property type="entry name" value="RNA LARIAT DEBRANCHING ENZYME"/>
    <property type="match status" value="1"/>
</dbReference>
<dbReference type="SUPFAM" id="SSF56300">
    <property type="entry name" value="Metallo-dependent phosphatases"/>
    <property type="match status" value="1"/>
</dbReference>
<evidence type="ECO:0000313" key="16">
    <source>
        <dbReference type="Proteomes" id="UP000011083"/>
    </source>
</evidence>
<dbReference type="InterPro" id="IPR029052">
    <property type="entry name" value="Metallo-depent_PP-like"/>
</dbReference>
<evidence type="ECO:0000256" key="9">
    <source>
        <dbReference type="ARBA" id="ARBA00022833"/>
    </source>
</evidence>
<comment type="subcellular location">
    <subcellularLocation>
        <location evidence="4">Nucleus</location>
    </subcellularLocation>
</comment>
<feature type="region of interest" description="Disordered" evidence="13">
    <location>
        <begin position="412"/>
        <end position="438"/>
    </location>
</feature>
<evidence type="ECO:0000313" key="15">
    <source>
        <dbReference type="EMBL" id="ELR17178.1"/>
    </source>
</evidence>